<evidence type="ECO:0000313" key="3">
    <source>
        <dbReference type="EMBL" id="KAJ3583086.1"/>
    </source>
</evidence>
<name>A0A9Q0I089_9TELE</name>
<proteinExistence type="predicted"/>
<feature type="region of interest" description="Disordered" evidence="1">
    <location>
        <begin position="163"/>
        <end position="208"/>
    </location>
</feature>
<feature type="region of interest" description="Disordered" evidence="1">
    <location>
        <begin position="94"/>
        <end position="128"/>
    </location>
</feature>
<reference evidence="2" key="1">
    <citation type="submission" date="2022-07" db="EMBL/GenBank/DDBJ databases">
        <title>Chromosome-level genome of Muraenolepis orangiensis.</title>
        <authorList>
            <person name="Kim J."/>
        </authorList>
    </citation>
    <scope>NUCLEOTIDE SEQUENCE</scope>
    <source>
        <strain evidence="2">KU_S4_2022</strain>
        <tissue evidence="2">Muscle</tissue>
    </source>
</reference>
<evidence type="ECO:0000313" key="4">
    <source>
        <dbReference type="Proteomes" id="UP001148018"/>
    </source>
</evidence>
<accession>A0A9Q0I089</accession>
<feature type="non-terminal residue" evidence="2">
    <location>
        <position position="1"/>
    </location>
</feature>
<sequence>MQDVTKEDTEPNLAGGSSCLTFWPFHVDNDPQWTGFAGGRATPGLKIALPPRHRGPTPPRNGFVQPVALCLPVLPTNCTVAPISVSPAIQLPTVSPASQPPSVSPAIQLPSVSPANQPPSVSPAIQLPSVSPDIQLPSVSPAIQPPSVSPAIQLPTVSPAIQLPTVSPDIQPPSVSIGQPPSVSISQSPSVSPAIQPPSVSPIIQPPSGSLIQSPSVSPFVQPPFVSHAVRPPSPSLSAPMPCMSRVGAAPPPPLQREALQRWLSGAGGVAVPGLGVALPYLPPFVSSLDTLHALLSVKEGLEETAFQLLTDPRPGSRPRVLPGLLRGDIPPLRSKYVTRTHTHARVRANVAAVRRLVAKHCAANPAYQMLKARFLSCFTLPALLATFKPIKERLRLPDRQRGMPHFFRMGKGPKASRLCHTDLWKPKTLV</sequence>
<organism evidence="2 4">
    <name type="scientific">Muraenolepis orangiensis</name>
    <name type="common">Patagonian moray cod</name>
    <dbReference type="NCBI Taxonomy" id="630683"/>
    <lineage>
        <taxon>Eukaryota</taxon>
        <taxon>Metazoa</taxon>
        <taxon>Chordata</taxon>
        <taxon>Craniata</taxon>
        <taxon>Vertebrata</taxon>
        <taxon>Euteleostomi</taxon>
        <taxon>Actinopterygii</taxon>
        <taxon>Neopterygii</taxon>
        <taxon>Teleostei</taxon>
        <taxon>Neoteleostei</taxon>
        <taxon>Acanthomorphata</taxon>
        <taxon>Zeiogadaria</taxon>
        <taxon>Gadariae</taxon>
        <taxon>Gadiformes</taxon>
        <taxon>Muraenolepidoidei</taxon>
        <taxon>Muraenolepididae</taxon>
        <taxon>Muraenolepis</taxon>
    </lineage>
</organism>
<keyword evidence="4" id="KW-1185">Reference proteome</keyword>
<evidence type="ECO:0000256" key="1">
    <source>
        <dbReference type="SAM" id="MobiDB-lite"/>
    </source>
</evidence>
<dbReference type="AlphaFoldDB" id="A0A9Q0I089"/>
<comment type="caution">
    <text evidence="2">The sequence shown here is derived from an EMBL/GenBank/DDBJ whole genome shotgun (WGS) entry which is preliminary data.</text>
</comment>
<gene>
    <name evidence="2" type="ORF">NHX12_016603</name>
    <name evidence="3" type="ORF">NHX12_034477</name>
</gene>
<dbReference type="EMBL" id="JANIIK010002582">
    <property type="protein sequence ID" value="KAJ3581472.1"/>
    <property type="molecule type" value="Genomic_DNA"/>
</dbReference>
<feature type="compositionally biased region" description="Low complexity" evidence="1">
    <location>
        <begin position="172"/>
        <end position="194"/>
    </location>
</feature>
<dbReference type="EMBL" id="JANIIK010000554">
    <property type="protein sequence ID" value="KAJ3583086.1"/>
    <property type="molecule type" value="Genomic_DNA"/>
</dbReference>
<protein>
    <submittedName>
        <fullName evidence="2">Uncharacterized protein</fullName>
    </submittedName>
</protein>
<dbReference type="OrthoDB" id="2143914at2759"/>
<evidence type="ECO:0000313" key="2">
    <source>
        <dbReference type="EMBL" id="KAJ3581472.1"/>
    </source>
</evidence>
<dbReference type="Proteomes" id="UP001148018">
    <property type="component" value="Unassembled WGS sequence"/>
</dbReference>